<organism evidence="2 6">
    <name type="scientific">Adineta steineri</name>
    <dbReference type="NCBI Taxonomy" id="433720"/>
    <lineage>
        <taxon>Eukaryota</taxon>
        <taxon>Metazoa</taxon>
        <taxon>Spiralia</taxon>
        <taxon>Gnathifera</taxon>
        <taxon>Rotifera</taxon>
        <taxon>Eurotatoria</taxon>
        <taxon>Bdelloidea</taxon>
        <taxon>Adinetida</taxon>
        <taxon>Adinetidae</taxon>
        <taxon>Adineta</taxon>
    </lineage>
</organism>
<evidence type="ECO:0000313" key="2">
    <source>
        <dbReference type="EMBL" id="CAF0896188.1"/>
    </source>
</evidence>
<comment type="caution">
    <text evidence="2">The sequence shown here is derived from an EMBL/GenBank/DDBJ whole genome shotgun (WGS) entry which is preliminary data.</text>
</comment>
<reference evidence="2" key="1">
    <citation type="submission" date="2021-02" db="EMBL/GenBank/DDBJ databases">
        <authorList>
            <person name="Nowell W R."/>
        </authorList>
    </citation>
    <scope>NUCLEOTIDE SEQUENCE</scope>
</reference>
<name>A0A813ZBC3_9BILA</name>
<evidence type="ECO:0000313" key="5">
    <source>
        <dbReference type="Proteomes" id="UP000663832"/>
    </source>
</evidence>
<dbReference type="EMBL" id="CAJNOI010000035">
    <property type="protein sequence ID" value="CAF0896188.1"/>
    <property type="molecule type" value="Genomic_DNA"/>
</dbReference>
<protein>
    <submittedName>
        <fullName evidence="2">Uncharacterized protein</fullName>
    </submittedName>
</protein>
<keyword evidence="5" id="KW-1185">Reference proteome</keyword>
<dbReference type="Proteomes" id="UP000663877">
    <property type="component" value="Unassembled WGS sequence"/>
</dbReference>
<dbReference type="AlphaFoldDB" id="A0A813ZBC3"/>
<dbReference type="EMBL" id="CAJNOM010000404">
    <property type="protein sequence ID" value="CAF1418920.1"/>
    <property type="molecule type" value="Genomic_DNA"/>
</dbReference>
<sequence length="1258" mass="145863">MTFNYYSTVKKYLDQNRIDYSLPEYIQRGWDRIYTLEEKEFNQRPCIIGSDVQIPNSIVRHRLGTQQRSMKANIETLRNVFELPKDLLMNLSIEHEVPNTTEEENISFEWNDEDDESVIKHRKSIVSTIINKQREKRRKYEDYKYNYDNSEPLPIDEIIEEIQTNIGKDLKTEDLNLITELMQIISRYKQAQIMNIYDELSDIHLISKFGGVPKLVQALQEIQRAFEQVAMKTNVASIETVIDVLLEKDHTYRVAVELLNSFNENMKKHKQQQMFNLNNKSSDIADHDQTLFDILIKDRISRLPTSDLTILINDLQTIQNIDTSQVNNKDHDDQVKFLSEQLNTIFTRAHFDGIKTTFHSMKSSVSDALQEFMDKTEISLKTKLTEHDNITIESYIQDRLTLLNNNELKRIYERLAQQGILKRHIGSGELNQTITMGLMKKINTDGLGIVIENMKEAHLDIDSMNKLLQELICINNYIQTQSSISIEQIQNQLAMAYFIETSNLSEQNIQELAKSTKLYSIVDISLSDKATKDEYSVFLEQLKFPFIRICIQRILNSVNENTIDLSKVSNEFYKQYINDLLHELIYGSEEFNRELLFHQVQEQLKKNKDVVDKVYRQMLKEKLINIDTKVKIDTDKKKVFIISNDINKILNNKEDRAQQSKLIELFNKIDVPIPERVKHWYKTKSSMPVKQLPLSNMKKETRRPNAKLTNPIPKTLKEGLTRDIKDHSTTISSSKHDNGQKKSSVKPQQKHPEMNKSSKILDPVSTTHPTISTTTTDVININVVSKLQDDSIEPIDTVIPERDNQLSNIVHTISEYKQEFESSPYISTEIQSDILEQSDEKTNEIATSTRIETIRSENTTIGKVGDNKTINFELKHNAALLLYSPLLPNDPKQEVHMILNGKIPEFISDSQYEKTKAQRVLAKAMPTNSIRQQIDRDTIVTNSSLSNLIVTNEETISTVSDTRKLSNPSNVPGDELLIPISTPSLENIKSMAKTSHRTTNKSLKQTDDIYINSLTNALHNLFSRSEYDNNKLRKIHDELITSGHISPLNEFYRSSNEALRLTLDHCVTYNDLIKWTLSLLQTQNKPNLIDFGHDLYSIAIDLDLSLIERIDNTQCAFDIQENLKHDLQTISETDLREINSYLNASQMEKLINITKKLNVTSKDRMIVDLYSYLLHLIQNCHTFKPKYRPMQIYLRVILIILYISEMPIAEIAETFKSRAMIDLIRKIDEIEKHLSKMYSVTFFGVSKRMNESRFILTK</sequence>
<dbReference type="EMBL" id="CAJNOM010000403">
    <property type="protein sequence ID" value="CAF1418373.1"/>
    <property type="molecule type" value="Genomic_DNA"/>
</dbReference>
<gene>
    <name evidence="2" type="ORF">BJG266_LOCUS10224</name>
    <name evidence="3" type="ORF">QVE165_LOCUS38055</name>
    <name evidence="4" type="ORF">QVE165_LOCUS38096</name>
</gene>
<evidence type="ECO:0000313" key="3">
    <source>
        <dbReference type="EMBL" id="CAF1418373.1"/>
    </source>
</evidence>
<proteinExistence type="predicted"/>
<feature type="region of interest" description="Disordered" evidence="1">
    <location>
        <begin position="691"/>
        <end position="771"/>
    </location>
</feature>
<evidence type="ECO:0000313" key="4">
    <source>
        <dbReference type="EMBL" id="CAF1418920.1"/>
    </source>
</evidence>
<dbReference type="Proteomes" id="UP000663832">
    <property type="component" value="Unassembled WGS sequence"/>
</dbReference>
<accession>A0A813ZBC3</accession>
<dbReference type="OrthoDB" id="10034390at2759"/>
<evidence type="ECO:0000256" key="1">
    <source>
        <dbReference type="SAM" id="MobiDB-lite"/>
    </source>
</evidence>
<feature type="compositionally biased region" description="Basic and acidic residues" evidence="1">
    <location>
        <begin position="715"/>
        <end position="740"/>
    </location>
</feature>
<evidence type="ECO:0000313" key="6">
    <source>
        <dbReference type="Proteomes" id="UP000663877"/>
    </source>
</evidence>